<dbReference type="PANTHER" id="PTHR12127">
    <property type="entry name" value="MUCOLIPIN"/>
    <property type="match status" value="1"/>
</dbReference>
<keyword evidence="4 6" id="KW-0472">Membrane</keyword>
<feature type="domain" description="Polycystin cation channel PKD1/PKD2" evidence="7">
    <location>
        <begin position="409"/>
        <end position="544"/>
    </location>
</feature>
<accession>G7YE98</accession>
<evidence type="ECO:0000313" key="8">
    <source>
        <dbReference type="EMBL" id="GAA51281.1"/>
    </source>
</evidence>
<organism evidence="8 9">
    <name type="scientific">Clonorchis sinensis</name>
    <name type="common">Chinese liver fluke</name>
    <dbReference type="NCBI Taxonomy" id="79923"/>
    <lineage>
        <taxon>Eukaryota</taxon>
        <taxon>Metazoa</taxon>
        <taxon>Spiralia</taxon>
        <taxon>Lophotrochozoa</taxon>
        <taxon>Platyhelminthes</taxon>
        <taxon>Trematoda</taxon>
        <taxon>Digenea</taxon>
        <taxon>Opisthorchiida</taxon>
        <taxon>Opisthorchiata</taxon>
        <taxon>Opisthorchiidae</taxon>
        <taxon>Clonorchis</taxon>
    </lineage>
</organism>
<evidence type="ECO:0000256" key="4">
    <source>
        <dbReference type="ARBA" id="ARBA00023136"/>
    </source>
</evidence>
<protein>
    <submittedName>
        <fullName evidence="8">Mucolipin-3</fullName>
    </submittedName>
</protein>
<keyword evidence="2 6" id="KW-0812">Transmembrane</keyword>
<feature type="transmembrane region" description="Helical" evidence="6">
    <location>
        <begin position="409"/>
        <end position="427"/>
    </location>
</feature>
<dbReference type="GO" id="GO:0005886">
    <property type="term" value="C:plasma membrane"/>
    <property type="evidence" value="ECO:0007669"/>
    <property type="project" value="TreeGrafter"/>
</dbReference>
<dbReference type="PANTHER" id="PTHR12127:SF7">
    <property type="entry name" value="SD02261P"/>
    <property type="match status" value="1"/>
</dbReference>
<dbReference type="Gene3D" id="1.10.287.70">
    <property type="match status" value="1"/>
</dbReference>
<evidence type="ECO:0000256" key="5">
    <source>
        <dbReference type="SAM" id="MobiDB-lite"/>
    </source>
</evidence>
<evidence type="ECO:0000256" key="2">
    <source>
        <dbReference type="ARBA" id="ARBA00022692"/>
    </source>
</evidence>
<keyword evidence="3 6" id="KW-1133">Transmembrane helix</keyword>
<sequence length="799" mass="89976">MAIFVTEGQPGAVSLNKIFLNKTFDKVSPRHRLISIRAYGQTFAQSKDSGLAYRQKTQQNTSIGTFGALQFDGRMRTGMVTQPPAKSPAMMLTSTKAQKLTRCVREINVRRRFGSMEEQTKRYNLTVKYCCQYFTASVRGNRDDDLIRSTQTGHSVNVDNPGLCVCSLFAGEIHSVSHGGRHTVRHDHNGAVIQVQSYEYPQPSSMTDEGCGYSVMRGSGTVTQMKLYTFLLMDVRLCTFAENEQFARMRKPFGLFREMVGELNIHHGQTGGCDIMLCYFHICKAISCETKQSMCDANRKRVLHLFRLRTSGDAEAAAAGYAGVGIVLSERAEASLFNWIPVDSRLCAVRLATSVRESRETPTDCGSELPKDSFYGAVGALLQRAKTSDIVVVGGGVNLQLHQNPEPTSYVFGISALLVWSGVLRYVGFSYTNSILMRTIINSIPALLRFGVCSLILFFAFSLCGWVVLGPYNLKFRTFITTLECLYALINGDDMFVTFSVIGERAPWGIFLFSRLFLYVFITLFIYVVLNLFITIIFEAYEEVKPEDSWLIGQLATHVTVDTTDEAPRYDCQSPLFQQDDTRADRRRLHDCALGKWPSRDPEIATPSSPGTESNIKANRRYFPWRRRTQSCSQAVQTCPTEQIDTVKGPETHSSSPSFVSQRSSSSNHPEVHQSLLAQMQTLDVDEMGLVESRTLVSSPQLNTQTVFFEDGKHLRLVHREFFRSESQRTEDNASRFTVACRNTTVYRRNALLMRLLRILRPSQTEDSFVELINYNCQLNTVQNREVFVAQPPQSALFS</sequence>
<evidence type="ECO:0000313" key="9">
    <source>
        <dbReference type="Proteomes" id="UP000008909"/>
    </source>
</evidence>
<dbReference type="GO" id="GO:0005765">
    <property type="term" value="C:lysosomal membrane"/>
    <property type="evidence" value="ECO:0007669"/>
    <property type="project" value="TreeGrafter"/>
</dbReference>
<dbReference type="GO" id="GO:0072345">
    <property type="term" value="F:NAADP-sensitive calcium-release channel activity"/>
    <property type="evidence" value="ECO:0007669"/>
    <property type="project" value="TreeGrafter"/>
</dbReference>
<dbReference type="Pfam" id="PF08016">
    <property type="entry name" value="PKD_channel"/>
    <property type="match status" value="1"/>
</dbReference>
<reference key="2">
    <citation type="submission" date="2011-10" db="EMBL/GenBank/DDBJ databases">
        <title>The genome and transcriptome sequence of Clonorchis sinensis provide insights into the carcinogenic liver fluke.</title>
        <authorList>
            <person name="Wang X."/>
            <person name="Huang Y."/>
            <person name="Chen W."/>
            <person name="Liu H."/>
            <person name="Guo L."/>
            <person name="Chen Y."/>
            <person name="Luo F."/>
            <person name="Zhou W."/>
            <person name="Sun J."/>
            <person name="Mao Q."/>
            <person name="Liang P."/>
            <person name="Zhou C."/>
            <person name="Tian Y."/>
            <person name="Men J."/>
            <person name="Lv X."/>
            <person name="Huang L."/>
            <person name="Zhou J."/>
            <person name="Hu Y."/>
            <person name="Li R."/>
            <person name="Zhang F."/>
            <person name="Lei H."/>
            <person name="Li X."/>
            <person name="Hu X."/>
            <person name="Liang C."/>
            <person name="Xu J."/>
            <person name="Wu Z."/>
            <person name="Yu X."/>
        </authorList>
    </citation>
    <scope>NUCLEOTIDE SEQUENCE</scope>
    <source>
        <strain>Henan</strain>
    </source>
</reference>
<dbReference type="InterPro" id="IPR013122">
    <property type="entry name" value="PKD1_2_channel"/>
</dbReference>
<dbReference type="AlphaFoldDB" id="G7YE98"/>
<evidence type="ECO:0000256" key="1">
    <source>
        <dbReference type="ARBA" id="ARBA00004141"/>
    </source>
</evidence>
<feature type="compositionally biased region" description="Low complexity" evidence="5">
    <location>
        <begin position="654"/>
        <end position="667"/>
    </location>
</feature>
<evidence type="ECO:0000259" key="7">
    <source>
        <dbReference type="Pfam" id="PF08016"/>
    </source>
</evidence>
<dbReference type="Proteomes" id="UP000008909">
    <property type="component" value="Unassembled WGS sequence"/>
</dbReference>
<evidence type="ECO:0000256" key="6">
    <source>
        <dbReference type="SAM" id="Phobius"/>
    </source>
</evidence>
<reference evidence="8" key="1">
    <citation type="journal article" date="2011" name="Genome Biol.">
        <title>The draft genome of the carcinogenic human liver fluke Clonorchis sinensis.</title>
        <authorList>
            <person name="Wang X."/>
            <person name="Chen W."/>
            <person name="Huang Y."/>
            <person name="Sun J."/>
            <person name="Men J."/>
            <person name="Liu H."/>
            <person name="Luo F."/>
            <person name="Guo L."/>
            <person name="Lv X."/>
            <person name="Deng C."/>
            <person name="Zhou C."/>
            <person name="Fan Y."/>
            <person name="Li X."/>
            <person name="Huang L."/>
            <person name="Hu Y."/>
            <person name="Liang C."/>
            <person name="Hu X."/>
            <person name="Xu J."/>
            <person name="Yu X."/>
        </authorList>
    </citation>
    <scope>NUCLEOTIDE SEQUENCE [LARGE SCALE GENOMIC DNA]</scope>
    <source>
        <strain evidence="8">Henan</strain>
    </source>
</reference>
<dbReference type="InterPro" id="IPR039031">
    <property type="entry name" value="Mucolipin"/>
</dbReference>
<gene>
    <name evidence="8" type="ORF">CLF_105824</name>
</gene>
<dbReference type="EMBL" id="DF143133">
    <property type="protein sequence ID" value="GAA51281.1"/>
    <property type="molecule type" value="Genomic_DNA"/>
</dbReference>
<name>G7YE98_CLOSI</name>
<feature type="transmembrane region" description="Helical" evidence="6">
    <location>
        <begin position="447"/>
        <end position="469"/>
    </location>
</feature>
<evidence type="ECO:0000256" key="3">
    <source>
        <dbReference type="ARBA" id="ARBA00022989"/>
    </source>
</evidence>
<comment type="subcellular location">
    <subcellularLocation>
        <location evidence="1">Membrane</location>
        <topology evidence="1">Multi-pass membrane protein</topology>
    </subcellularLocation>
</comment>
<keyword evidence="9" id="KW-1185">Reference proteome</keyword>
<feature type="transmembrane region" description="Helical" evidence="6">
    <location>
        <begin position="516"/>
        <end position="538"/>
    </location>
</feature>
<feature type="region of interest" description="Disordered" evidence="5">
    <location>
        <begin position="644"/>
        <end position="670"/>
    </location>
</feature>
<proteinExistence type="predicted"/>